<dbReference type="EMBL" id="JACJSG010000009">
    <property type="protein sequence ID" value="MBD2500642.1"/>
    <property type="molecule type" value="Genomic_DNA"/>
</dbReference>
<evidence type="ECO:0000256" key="5">
    <source>
        <dbReference type="SAM" id="Phobius"/>
    </source>
</evidence>
<comment type="caution">
    <text evidence="7">The sequence shown here is derived from an EMBL/GenBank/DDBJ whole genome shotgun (WGS) entry which is preliminary data.</text>
</comment>
<dbReference type="PANTHER" id="PTHR30600:SF9">
    <property type="entry name" value="BLR7738 PROTEIN"/>
    <property type="match status" value="1"/>
</dbReference>
<accession>A0ABR8D0I9</accession>
<evidence type="ECO:0000313" key="7">
    <source>
        <dbReference type="EMBL" id="MBD2500642.1"/>
    </source>
</evidence>
<keyword evidence="1 4" id="KW-0349">Heme</keyword>
<keyword evidence="5" id="KW-1133">Transmembrane helix</keyword>
<evidence type="ECO:0000256" key="3">
    <source>
        <dbReference type="ARBA" id="ARBA00023004"/>
    </source>
</evidence>
<evidence type="ECO:0000256" key="1">
    <source>
        <dbReference type="ARBA" id="ARBA00022617"/>
    </source>
</evidence>
<organism evidence="7 8">
    <name type="scientific">Anabaena azotica FACHB-119</name>
    <dbReference type="NCBI Taxonomy" id="947527"/>
    <lineage>
        <taxon>Bacteria</taxon>
        <taxon>Bacillati</taxon>
        <taxon>Cyanobacteriota</taxon>
        <taxon>Cyanophyceae</taxon>
        <taxon>Nostocales</taxon>
        <taxon>Nostocaceae</taxon>
        <taxon>Anabaena</taxon>
        <taxon>Anabaena azotica</taxon>
    </lineage>
</organism>
<keyword evidence="2 4" id="KW-0479">Metal-binding</keyword>
<keyword evidence="3 4" id="KW-0408">Iron</keyword>
<dbReference type="Proteomes" id="UP000661112">
    <property type="component" value="Unassembled WGS sequence"/>
</dbReference>
<proteinExistence type="predicted"/>
<dbReference type="InterPro" id="IPR036909">
    <property type="entry name" value="Cyt_c-like_dom_sf"/>
</dbReference>
<dbReference type="InterPro" id="IPR051395">
    <property type="entry name" value="Cytochrome_c_Peroxidase/MauG"/>
</dbReference>
<dbReference type="InterPro" id="IPR009056">
    <property type="entry name" value="Cyt_c-like_dom"/>
</dbReference>
<dbReference type="Pfam" id="PF21419">
    <property type="entry name" value="RoxA-like_Cyt-c"/>
    <property type="match status" value="1"/>
</dbReference>
<feature type="transmembrane region" description="Helical" evidence="5">
    <location>
        <begin position="17"/>
        <end position="38"/>
    </location>
</feature>
<keyword evidence="5" id="KW-0472">Membrane</keyword>
<protein>
    <submittedName>
        <fullName evidence="7">C-type cytochrome</fullName>
    </submittedName>
</protein>
<evidence type="ECO:0000256" key="2">
    <source>
        <dbReference type="ARBA" id="ARBA00022723"/>
    </source>
</evidence>
<dbReference type="SUPFAM" id="SSF46626">
    <property type="entry name" value="Cytochrome c"/>
    <property type="match status" value="1"/>
</dbReference>
<name>A0ABR8D0I9_9NOST</name>
<dbReference type="RefSeq" id="WP_190469848.1">
    <property type="nucleotide sequence ID" value="NZ_JACJSG010000009.1"/>
</dbReference>
<reference evidence="7 8" key="1">
    <citation type="journal article" date="2020" name="ISME J.">
        <title>Comparative genomics reveals insights into cyanobacterial evolution and habitat adaptation.</title>
        <authorList>
            <person name="Chen M.Y."/>
            <person name="Teng W.K."/>
            <person name="Zhao L."/>
            <person name="Hu C.X."/>
            <person name="Zhou Y.K."/>
            <person name="Han B.P."/>
            <person name="Song L.R."/>
            <person name="Shu W.S."/>
        </authorList>
    </citation>
    <scope>NUCLEOTIDE SEQUENCE [LARGE SCALE GENOMIC DNA]</scope>
    <source>
        <strain evidence="7 8">FACHB-119</strain>
    </source>
</reference>
<evidence type="ECO:0000259" key="6">
    <source>
        <dbReference type="PROSITE" id="PS51007"/>
    </source>
</evidence>
<gene>
    <name evidence="7" type="ORF">H6G83_08415</name>
</gene>
<keyword evidence="8" id="KW-1185">Reference proteome</keyword>
<dbReference type="Gene3D" id="1.10.760.10">
    <property type="entry name" value="Cytochrome c-like domain"/>
    <property type="match status" value="1"/>
</dbReference>
<evidence type="ECO:0000313" key="8">
    <source>
        <dbReference type="Proteomes" id="UP000661112"/>
    </source>
</evidence>
<keyword evidence="5" id="KW-0812">Transmembrane</keyword>
<feature type="domain" description="Cytochrome c" evidence="6">
    <location>
        <begin position="318"/>
        <end position="488"/>
    </location>
</feature>
<evidence type="ECO:0000256" key="4">
    <source>
        <dbReference type="PROSITE-ProRule" id="PRU00433"/>
    </source>
</evidence>
<dbReference type="PANTHER" id="PTHR30600">
    <property type="entry name" value="CYTOCHROME C PEROXIDASE-RELATED"/>
    <property type="match status" value="1"/>
</dbReference>
<sequence>MSAQSTPTLPTKGFKKLWVLIVSILLAVAIAVLVPLIGNNPVKYADINDHFKYGSIGSEPARGIPYWIWKVLPQMFPEYLPDNGKGGYASLGFIYEPGKDLPVGFSQRRVIVDRVGLNCAVCHTGTLRDTPDSPHQVIPAMPANTVNLRGYIQFLGKVALDSRFDPDEMLPQIEAIGGHLNPIQKVIYRYIAIPMTRGALSIQGDRLSFLNRQPEWGPGRVDTFNPYKTLQFNFPMEQLPEKELIGTADFPSVWNQQPREGLQLHWDGDNTSVDERNLSAGLGAGITPTTVDRAGLKRVADWLWELPAPTYPYAVNADLAAKGQQIFTNSCASCHAFGGDRIGKVSPIQEIGTDPHRLNSYTDELLANQNTLFAGYPERFQHFRKTNGYANMPLDGIWLRAPYLHNGSVPTLRDLLETPENRPKEFYRGNDLFDQQNVGFVSNVAQEGDKKYFKFDTQLPGNSNTGHTYGTELSLEDKNALIEYLKKL</sequence>
<dbReference type="Pfam" id="PF00034">
    <property type="entry name" value="Cytochrom_C"/>
    <property type="match status" value="1"/>
</dbReference>
<dbReference type="PROSITE" id="PS51007">
    <property type="entry name" value="CYTC"/>
    <property type="match status" value="1"/>
</dbReference>